<dbReference type="EMBL" id="SZYD01000014">
    <property type="protein sequence ID" value="KAD4180525.1"/>
    <property type="molecule type" value="Genomic_DNA"/>
</dbReference>
<keyword evidence="3" id="KW-1185">Reference proteome</keyword>
<sequence length="78" mass="8671">MEGFRSGATKETSIANLQSEASSVLVTRTPTFTFRRSVSLLTCSKLCGVCFVAGIMVGFTLKRRLRRWAASLLRRIND</sequence>
<dbReference type="OrthoDB" id="1726667at2759"/>
<gene>
    <name evidence="2" type="ORF">E3N88_29116</name>
</gene>
<organism evidence="2 3">
    <name type="scientific">Mikania micrantha</name>
    <name type="common">bitter vine</name>
    <dbReference type="NCBI Taxonomy" id="192012"/>
    <lineage>
        <taxon>Eukaryota</taxon>
        <taxon>Viridiplantae</taxon>
        <taxon>Streptophyta</taxon>
        <taxon>Embryophyta</taxon>
        <taxon>Tracheophyta</taxon>
        <taxon>Spermatophyta</taxon>
        <taxon>Magnoliopsida</taxon>
        <taxon>eudicotyledons</taxon>
        <taxon>Gunneridae</taxon>
        <taxon>Pentapetalae</taxon>
        <taxon>asterids</taxon>
        <taxon>campanulids</taxon>
        <taxon>Asterales</taxon>
        <taxon>Asteraceae</taxon>
        <taxon>Asteroideae</taxon>
        <taxon>Heliantheae alliance</taxon>
        <taxon>Eupatorieae</taxon>
        <taxon>Mikania</taxon>
    </lineage>
</organism>
<keyword evidence="1" id="KW-1133">Transmembrane helix</keyword>
<keyword evidence="1" id="KW-0812">Transmembrane</keyword>
<proteinExistence type="predicted"/>
<feature type="transmembrane region" description="Helical" evidence="1">
    <location>
        <begin position="38"/>
        <end position="61"/>
    </location>
</feature>
<accession>A0A5N6N492</accession>
<name>A0A5N6N492_9ASTR</name>
<evidence type="ECO:0000313" key="2">
    <source>
        <dbReference type="EMBL" id="KAD4180525.1"/>
    </source>
</evidence>
<comment type="caution">
    <text evidence="2">The sequence shown here is derived from an EMBL/GenBank/DDBJ whole genome shotgun (WGS) entry which is preliminary data.</text>
</comment>
<reference evidence="2 3" key="1">
    <citation type="submission" date="2019-05" db="EMBL/GenBank/DDBJ databases">
        <title>Mikania micrantha, genome provides insights into the molecular mechanism of rapid growth.</title>
        <authorList>
            <person name="Liu B."/>
        </authorList>
    </citation>
    <scope>NUCLEOTIDE SEQUENCE [LARGE SCALE GENOMIC DNA]</scope>
    <source>
        <strain evidence="2">NLD-2019</strain>
        <tissue evidence="2">Leaf</tissue>
    </source>
</reference>
<evidence type="ECO:0000313" key="3">
    <source>
        <dbReference type="Proteomes" id="UP000326396"/>
    </source>
</evidence>
<protein>
    <recommendedName>
        <fullName evidence="4">Transmembrane protein</fullName>
    </recommendedName>
</protein>
<dbReference type="Proteomes" id="UP000326396">
    <property type="component" value="Linkage Group LG4"/>
</dbReference>
<evidence type="ECO:0000256" key="1">
    <source>
        <dbReference type="SAM" id="Phobius"/>
    </source>
</evidence>
<evidence type="ECO:0008006" key="4">
    <source>
        <dbReference type="Google" id="ProtNLM"/>
    </source>
</evidence>
<dbReference type="AlphaFoldDB" id="A0A5N6N492"/>
<keyword evidence="1" id="KW-0472">Membrane</keyword>